<dbReference type="AlphaFoldDB" id="A0A6J1R223"/>
<organism evidence="15 16">
    <name type="scientific">Temnothorax curvispinosus</name>
    <dbReference type="NCBI Taxonomy" id="300111"/>
    <lineage>
        <taxon>Eukaryota</taxon>
        <taxon>Metazoa</taxon>
        <taxon>Ecdysozoa</taxon>
        <taxon>Arthropoda</taxon>
        <taxon>Hexapoda</taxon>
        <taxon>Insecta</taxon>
        <taxon>Pterygota</taxon>
        <taxon>Neoptera</taxon>
        <taxon>Endopterygota</taxon>
        <taxon>Hymenoptera</taxon>
        <taxon>Apocrita</taxon>
        <taxon>Aculeata</taxon>
        <taxon>Formicoidea</taxon>
        <taxon>Formicidae</taxon>
        <taxon>Myrmicinae</taxon>
        <taxon>Temnothorax</taxon>
    </lineage>
</organism>
<feature type="compositionally biased region" description="Basic and acidic residues" evidence="14">
    <location>
        <begin position="38"/>
        <end position="61"/>
    </location>
</feature>
<evidence type="ECO:0000313" key="15">
    <source>
        <dbReference type="Proteomes" id="UP000504618"/>
    </source>
</evidence>
<dbReference type="GO" id="GO:1990904">
    <property type="term" value="C:ribonucleoprotein complex"/>
    <property type="evidence" value="ECO:0007669"/>
    <property type="project" value="UniProtKB-KW"/>
</dbReference>
<dbReference type="GO" id="GO:0005634">
    <property type="term" value="C:nucleus"/>
    <property type="evidence" value="ECO:0007669"/>
    <property type="project" value="UniProtKB-SubCell"/>
</dbReference>
<comment type="subcellular location">
    <subcellularLocation>
        <location evidence="2">Mitochondrion</location>
    </subcellularLocation>
    <subcellularLocation>
        <location evidence="1">Nucleus</location>
    </subcellularLocation>
</comment>
<evidence type="ECO:0000256" key="3">
    <source>
        <dbReference type="ARBA" id="ARBA00005421"/>
    </source>
</evidence>
<evidence type="ECO:0000256" key="2">
    <source>
        <dbReference type="ARBA" id="ARBA00004173"/>
    </source>
</evidence>
<dbReference type="GO" id="GO:0005739">
    <property type="term" value="C:mitochondrion"/>
    <property type="evidence" value="ECO:0007669"/>
    <property type="project" value="UniProtKB-SubCell"/>
</dbReference>
<feature type="region of interest" description="Disordered" evidence="14">
    <location>
        <begin position="223"/>
        <end position="267"/>
    </location>
</feature>
<evidence type="ECO:0000256" key="5">
    <source>
        <dbReference type="ARBA" id="ARBA00023054"/>
    </source>
</evidence>
<dbReference type="OrthoDB" id="6247992at2759"/>
<keyword evidence="6" id="KW-0496">Mitochondrion</keyword>
<comment type="similarity">
    <text evidence="3">Belongs to the mitochondrion-specific ribosomal protein mL64 family.</text>
</comment>
<dbReference type="Proteomes" id="UP000504618">
    <property type="component" value="Unplaced"/>
</dbReference>
<dbReference type="RefSeq" id="XP_024888687.1">
    <property type="nucleotide sequence ID" value="XM_025032919.1"/>
</dbReference>
<evidence type="ECO:0000256" key="6">
    <source>
        <dbReference type="ARBA" id="ARBA00023128"/>
    </source>
</evidence>
<reference evidence="16" key="1">
    <citation type="submission" date="2025-08" db="UniProtKB">
        <authorList>
            <consortium name="RefSeq"/>
        </authorList>
    </citation>
    <scope>IDENTIFICATION</scope>
    <source>
        <tissue evidence="16">Whole body</tissue>
    </source>
</reference>
<evidence type="ECO:0000256" key="7">
    <source>
        <dbReference type="ARBA" id="ARBA00023242"/>
    </source>
</evidence>
<evidence type="ECO:0000256" key="1">
    <source>
        <dbReference type="ARBA" id="ARBA00004123"/>
    </source>
</evidence>
<evidence type="ECO:0000256" key="12">
    <source>
        <dbReference type="ARBA" id="ARBA00035485"/>
    </source>
</evidence>
<accession>A0A6J1R223</accession>
<dbReference type="CTD" id="40395"/>
<keyword evidence="5" id="KW-0175">Coiled coil</keyword>
<evidence type="ECO:0000256" key="4">
    <source>
        <dbReference type="ARBA" id="ARBA00022980"/>
    </source>
</evidence>
<gene>
    <name evidence="16" type="primary">LOC112465390</name>
</gene>
<evidence type="ECO:0000256" key="10">
    <source>
        <dbReference type="ARBA" id="ARBA00030700"/>
    </source>
</evidence>
<dbReference type="Gene3D" id="6.10.280.120">
    <property type="entry name" value="Growth arrest and DNA-damage-inducible proteins-interacting protein 1"/>
    <property type="match status" value="1"/>
</dbReference>
<evidence type="ECO:0000256" key="13">
    <source>
        <dbReference type="ARBA" id="ARBA00060144"/>
    </source>
</evidence>
<keyword evidence="4" id="KW-0689">Ribosomal protein</keyword>
<evidence type="ECO:0000256" key="8">
    <source>
        <dbReference type="ARBA" id="ARBA00023274"/>
    </source>
</evidence>
<sequence>MSLRRISDVIIRRNVRLQGAVAGRFLATESTEPKDEIVDITAADEKPVYPDDPRSQEELAKKRNKSRLNPSDRNVLMGVRPYEQSLEWYHDTVRYKKRMLGRYGLKSIDVPAGFAWPTPEEVKDAQEYERVAFPLSIQERWKKLEEAKRIKAEEVQAREAEIAEKLAKMDEWTAELNAKIAKKEAELEAARLRKERLVEEVRKHFGFKISPHDERFKTMLAQKEKEAKKKKKEAKKQAKLEKLTSIAQKMSNDASQGEATESTKPVE</sequence>
<dbReference type="InterPro" id="IPR018472">
    <property type="entry name" value="Ribosomal_mL64"/>
</dbReference>
<dbReference type="GeneID" id="112465390"/>
<dbReference type="Pfam" id="PF10147">
    <property type="entry name" value="CR6_interact"/>
    <property type="match status" value="1"/>
</dbReference>
<feature type="compositionally biased region" description="Polar residues" evidence="14">
    <location>
        <begin position="245"/>
        <end position="267"/>
    </location>
</feature>
<proteinExistence type="inferred from homology"/>
<keyword evidence="8" id="KW-0687">Ribonucleoprotein</keyword>
<keyword evidence="7" id="KW-0539">Nucleus</keyword>
<keyword evidence="9" id="KW-0131">Cell cycle</keyword>
<keyword evidence="15" id="KW-1185">Reference proteome</keyword>
<dbReference type="InterPro" id="IPR043035">
    <property type="entry name" value="Ribosomal_mL64_sf"/>
</dbReference>
<evidence type="ECO:0000256" key="11">
    <source>
        <dbReference type="ARBA" id="ARBA00035184"/>
    </source>
</evidence>
<evidence type="ECO:0000256" key="14">
    <source>
        <dbReference type="SAM" id="MobiDB-lite"/>
    </source>
</evidence>
<evidence type="ECO:0000256" key="9">
    <source>
        <dbReference type="ARBA" id="ARBA00023306"/>
    </source>
</evidence>
<evidence type="ECO:0000313" key="16">
    <source>
        <dbReference type="RefSeq" id="XP_024888687.1"/>
    </source>
</evidence>
<protein>
    <recommendedName>
        <fullName evidence="11">Large ribosomal subunit protein mL64</fullName>
    </recommendedName>
    <alternativeName>
        <fullName evidence="10">39S ribosomal protein L59, mitochondrial</fullName>
    </alternativeName>
    <alternativeName>
        <fullName evidence="12">Growth arrest and DNA damage-inducible proteins-interacting protein 1</fullName>
    </alternativeName>
</protein>
<dbReference type="PANTHER" id="PTHR31761">
    <property type="entry name" value="GROWTH ARREST AND DNA DAMAGE-INDUCIBLE PROTEINS-INTERACTING PROTEIN 1 GADD45GIP1"/>
    <property type="match status" value="1"/>
</dbReference>
<comment type="function">
    <text evidence="13">Acts as a negative regulator of G1 to S cell cycle phase progression by inhibiting cyclin-dependent kinases. Inhibitory effects are additive with GADD45 proteins but also occur in the absence of GADD45 proteins. Acts as a repressor of the orphan nuclear receptor NR4A1 by inhibiting AB domain-mediated transcriptional activity. May be involved in the hormone-mediated regulation of NR4A1 transcriptional activity. May play a role in mitochondrial protein synthesis.</text>
</comment>
<dbReference type="GO" id="GO:0005840">
    <property type="term" value="C:ribosome"/>
    <property type="evidence" value="ECO:0007669"/>
    <property type="project" value="UniProtKB-KW"/>
</dbReference>
<name>A0A6J1R223_9HYME</name>
<dbReference type="PANTHER" id="PTHR31761:SF1">
    <property type="entry name" value="LARGE RIBOSOMAL SUBUNIT PROTEIN ML64"/>
    <property type="match status" value="1"/>
</dbReference>
<feature type="region of interest" description="Disordered" evidence="14">
    <location>
        <begin position="38"/>
        <end position="73"/>
    </location>
</feature>